<evidence type="ECO:0000256" key="1">
    <source>
        <dbReference type="SAM" id="Phobius"/>
    </source>
</evidence>
<keyword evidence="1" id="KW-0472">Membrane</keyword>
<evidence type="ECO:0000313" key="3">
    <source>
        <dbReference type="Proteomes" id="UP000681526"/>
    </source>
</evidence>
<organism evidence="2 3">
    <name type="scientific">Thermobacillus xylanilyticus</name>
    <dbReference type="NCBI Taxonomy" id="76633"/>
    <lineage>
        <taxon>Bacteria</taxon>
        <taxon>Bacillati</taxon>
        <taxon>Bacillota</taxon>
        <taxon>Bacilli</taxon>
        <taxon>Bacillales</taxon>
        <taxon>Paenibacillaceae</taxon>
        <taxon>Thermobacillus</taxon>
    </lineage>
</organism>
<dbReference type="EMBL" id="CAJRAY010000095">
    <property type="protein sequence ID" value="CAG5092557.1"/>
    <property type="molecule type" value="Genomic_DNA"/>
</dbReference>
<gene>
    <name evidence="2" type="primary">txxe 2727</name>
    <name evidence="2" type="ORF">TXXE_18330</name>
</gene>
<evidence type="ECO:0000313" key="2">
    <source>
        <dbReference type="EMBL" id="CAG5092557.1"/>
    </source>
</evidence>
<keyword evidence="1" id="KW-0812">Transmembrane</keyword>
<name>A0ABN7SDD0_THEXY</name>
<dbReference type="RefSeq" id="WP_213486584.1">
    <property type="nucleotide sequence ID" value="NZ_CAJRAY010000095.1"/>
</dbReference>
<sequence length="87" mass="9946">MSLRNRVFGTKLGQIAVLIAFAGVVIFAGWQYAVKEKYKSYVSYKMDADMRHFVDLLNTGDQIYSTILEEGAINSRQSFLLMYVHES</sequence>
<feature type="transmembrane region" description="Helical" evidence="1">
    <location>
        <begin position="12"/>
        <end position="33"/>
    </location>
</feature>
<protein>
    <submittedName>
        <fullName evidence="2">Uncharacterized protein</fullName>
    </submittedName>
</protein>
<dbReference type="Proteomes" id="UP000681526">
    <property type="component" value="Unassembled WGS sequence"/>
</dbReference>
<proteinExistence type="predicted"/>
<comment type="caution">
    <text evidence="2">The sequence shown here is derived from an EMBL/GenBank/DDBJ whole genome shotgun (WGS) entry which is preliminary data.</text>
</comment>
<accession>A0ABN7SDD0</accession>
<reference evidence="2 3" key="1">
    <citation type="submission" date="2021-04" db="EMBL/GenBank/DDBJ databases">
        <authorList>
            <person name="Rakotoarivonina H."/>
        </authorList>
    </citation>
    <scope>NUCLEOTIDE SEQUENCE [LARGE SCALE GENOMIC DNA]</scope>
    <source>
        <strain evidence="2 3">XE</strain>
    </source>
</reference>
<keyword evidence="3" id="KW-1185">Reference proteome</keyword>
<keyword evidence="1" id="KW-1133">Transmembrane helix</keyword>